<evidence type="ECO:0000256" key="1">
    <source>
        <dbReference type="SAM" id="Coils"/>
    </source>
</evidence>
<evidence type="ECO:0000313" key="3">
    <source>
        <dbReference type="Proteomes" id="UP000029120"/>
    </source>
</evidence>
<reference evidence="3" key="1">
    <citation type="journal article" date="2015" name="Nat. Plants">
        <title>Genome expansion of Arabis alpina linked with retrotransposition and reduced symmetric DNA methylation.</title>
        <authorList>
            <person name="Willing E.M."/>
            <person name="Rawat V."/>
            <person name="Mandakova T."/>
            <person name="Maumus F."/>
            <person name="James G.V."/>
            <person name="Nordstroem K.J."/>
            <person name="Becker C."/>
            <person name="Warthmann N."/>
            <person name="Chica C."/>
            <person name="Szarzynska B."/>
            <person name="Zytnicki M."/>
            <person name="Albani M.C."/>
            <person name="Kiefer C."/>
            <person name="Bergonzi S."/>
            <person name="Castaings L."/>
            <person name="Mateos J.L."/>
            <person name="Berns M.C."/>
            <person name="Bujdoso N."/>
            <person name="Piofczyk T."/>
            <person name="de Lorenzo L."/>
            <person name="Barrero-Sicilia C."/>
            <person name="Mateos I."/>
            <person name="Piednoel M."/>
            <person name="Hagmann J."/>
            <person name="Chen-Min-Tao R."/>
            <person name="Iglesias-Fernandez R."/>
            <person name="Schuster S.C."/>
            <person name="Alonso-Blanco C."/>
            <person name="Roudier F."/>
            <person name="Carbonero P."/>
            <person name="Paz-Ares J."/>
            <person name="Davis S.J."/>
            <person name="Pecinka A."/>
            <person name="Quesneville H."/>
            <person name="Colot V."/>
            <person name="Lysak M.A."/>
            <person name="Weigel D."/>
            <person name="Coupland G."/>
            <person name="Schneeberger K."/>
        </authorList>
    </citation>
    <scope>NUCLEOTIDE SEQUENCE [LARGE SCALE GENOMIC DNA]</scope>
    <source>
        <strain evidence="3">cv. Pajares</strain>
    </source>
</reference>
<organism evidence="2 3">
    <name type="scientific">Arabis alpina</name>
    <name type="common">Alpine rock-cress</name>
    <dbReference type="NCBI Taxonomy" id="50452"/>
    <lineage>
        <taxon>Eukaryota</taxon>
        <taxon>Viridiplantae</taxon>
        <taxon>Streptophyta</taxon>
        <taxon>Embryophyta</taxon>
        <taxon>Tracheophyta</taxon>
        <taxon>Spermatophyta</taxon>
        <taxon>Magnoliopsida</taxon>
        <taxon>eudicotyledons</taxon>
        <taxon>Gunneridae</taxon>
        <taxon>Pentapetalae</taxon>
        <taxon>rosids</taxon>
        <taxon>malvids</taxon>
        <taxon>Brassicales</taxon>
        <taxon>Brassicaceae</taxon>
        <taxon>Arabideae</taxon>
        <taxon>Arabis</taxon>
    </lineage>
</organism>
<dbReference type="EMBL" id="CM002872">
    <property type="protein sequence ID" value="KFK35651.1"/>
    <property type="molecule type" value="Genomic_DNA"/>
</dbReference>
<gene>
    <name evidence="2" type="ordered locus">AALP_Aa4g019000</name>
</gene>
<dbReference type="Gramene" id="KFK35651">
    <property type="protein sequence ID" value="KFK35651"/>
    <property type="gene ID" value="AALP_AA4G019000"/>
</dbReference>
<accession>A0A087H0J9</accession>
<sequence>MTAKAKADLEARKIPTFWIGGTCEVLPSDAPTVQSLGVTPRASFLVSSDSLAIPPSLVVETTDVVSQPLPPRASSLTPMTKSALELFCEPSRSKRRRSYQWRFSHVDPILPFCNANPNHKVTLIFLIGGVGVNLPEPDKLLISELLFFNWSRDAINVINTGNRIIDVYEAEVQKREEMIKTLASRSNEVATWHEAGHQMHWGDCSDTTTSENQHNLNDLFGQASALKDEKYKLVKDIKNGDDNVEAASTEVAKLQADLERSRLMEDCLRKEVDEARRRADQMVSGSSAQSVVPEEAWSGLQKPNYVKEEKEYPAQVEFFTVDSEMIPCFQLCRRLLLVLLKTLHLKS</sequence>
<name>A0A087H0J9_ARAAL</name>
<dbReference type="Proteomes" id="UP000029120">
    <property type="component" value="Chromosome 4"/>
</dbReference>
<protein>
    <submittedName>
        <fullName evidence="2">Uncharacterized protein</fullName>
    </submittedName>
</protein>
<feature type="coiled-coil region" evidence="1">
    <location>
        <begin position="237"/>
        <end position="278"/>
    </location>
</feature>
<evidence type="ECO:0000313" key="2">
    <source>
        <dbReference type="EMBL" id="KFK35651.1"/>
    </source>
</evidence>
<keyword evidence="1" id="KW-0175">Coiled coil</keyword>
<dbReference type="AlphaFoldDB" id="A0A087H0J9"/>
<proteinExistence type="predicted"/>
<keyword evidence="3" id="KW-1185">Reference proteome</keyword>